<evidence type="ECO:0000259" key="12">
    <source>
        <dbReference type="Pfam" id="PF01070"/>
    </source>
</evidence>
<dbReference type="EC" id="5.3.3.2" evidence="11"/>
<reference evidence="14" key="1">
    <citation type="journal article" date="2019" name="Int. J. Syst. Evol. Microbiol.">
        <title>The Global Catalogue of Microorganisms (GCM) 10K type strain sequencing project: providing services to taxonomists for standard genome sequencing and annotation.</title>
        <authorList>
            <consortium name="The Broad Institute Genomics Platform"/>
            <consortium name="The Broad Institute Genome Sequencing Center for Infectious Disease"/>
            <person name="Wu L."/>
            <person name="Ma J."/>
        </authorList>
    </citation>
    <scope>NUCLEOTIDE SEQUENCE [LARGE SCALE GENOMIC DNA]</scope>
    <source>
        <strain evidence="14">CCM 8604</strain>
    </source>
</reference>
<dbReference type="EMBL" id="JBHTHQ010000012">
    <property type="protein sequence ID" value="MFD0704572.1"/>
    <property type="molecule type" value="Genomic_DNA"/>
</dbReference>
<keyword evidence="6 11" id="KW-0460">Magnesium</keyword>
<evidence type="ECO:0000256" key="9">
    <source>
        <dbReference type="ARBA" id="ARBA00023235"/>
    </source>
</evidence>
<dbReference type="SMART" id="SM01240">
    <property type="entry name" value="IMPDH"/>
    <property type="match status" value="1"/>
</dbReference>
<feature type="binding site" evidence="11">
    <location>
        <begin position="76"/>
        <end position="78"/>
    </location>
    <ligand>
        <name>FMN</name>
        <dbReference type="ChEBI" id="CHEBI:58210"/>
    </ligand>
</feature>
<feature type="binding site" evidence="11">
    <location>
        <position position="227"/>
    </location>
    <ligand>
        <name>FMN</name>
        <dbReference type="ChEBI" id="CHEBI:58210"/>
    </ligand>
</feature>
<dbReference type="Gene3D" id="3.20.20.70">
    <property type="entry name" value="Aldolase class I"/>
    <property type="match status" value="1"/>
</dbReference>
<keyword evidence="7 11" id="KW-0521">NADP</keyword>
<dbReference type="Pfam" id="PF01070">
    <property type="entry name" value="FMN_dh"/>
    <property type="match status" value="1"/>
</dbReference>
<feature type="binding site" evidence="11">
    <location>
        <position position="106"/>
    </location>
    <ligand>
        <name>FMN</name>
        <dbReference type="ChEBI" id="CHEBI:58210"/>
    </ligand>
</feature>
<feature type="binding site" evidence="11">
    <location>
        <position position="135"/>
    </location>
    <ligand>
        <name>FMN</name>
        <dbReference type="ChEBI" id="CHEBI:58210"/>
    </ligand>
</feature>
<comment type="cofactor">
    <cofactor evidence="1 11">
        <name>FMN</name>
        <dbReference type="ChEBI" id="CHEBI:58210"/>
    </cofactor>
</comment>
<comment type="cofactor">
    <cofactor evidence="11">
        <name>NADPH</name>
        <dbReference type="ChEBI" id="CHEBI:57783"/>
    </cofactor>
</comment>
<evidence type="ECO:0000256" key="5">
    <source>
        <dbReference type="ARBA" id="ARBA00022723"/>
    </source>
</evidence>
<evidence type="ECO:0000256" key="10">
    <source>
        <dbReference type="ARBA" id="ARBA00025810"/>
    </source>
</evidence>
<dbReference type="InterPro" id="IPR013785">
    <property type="entry name" value="Aldolase_TIM"/>
</dbReference>
<sequence length="388" mass="42379">MDTHISSRKDDHLRLAGQFYAAAHSRQTEQIGRSEHREIDDVQFIHNSLPETNRADVSRETSFAGIHVDRPFFINAMTGGTEKTNEVNRRLAAVAQKTGIPLALGSMSIAVKNAQTRDAYKALRQDFPDVCFIANLGAEHTLESAGLVTDLIGASALQIHLNAAQEIVMPEGERDFTGWIDHISQFVSELGVPVIVKEVGFGMSYATVAKLLDIGVMTVDIAGRGGTNFIQIENARNAEHDYDYLEGWGISTLRSLSEALFACRDMQIDAEIIASGGVQNPLDIVKYLALGADAVGLSAPFLHSVTGGSSDSDSARDAVSRTVDLIQEWDGHIANIMTILGVTSIEDLRENAEIVLPESLVQYLSQRFAGRDSEQFLMTLTSLSKFRK</sequence>
<protein>
    <recommendedName>
        <fullName evidence="11">Isopentenyl-diphosphate delta-isomerase</fullName>
        <shortName evidence="11">IPP isomerase</shortName>
        <ecNumber evidence="11">5.3.3.2</ecNumber>
    </recommendedName>
    <alternativeName>
        <fullName evidence="11">Isopentenyl diphosphate:dimethylallyl diphosphate isomerase</fullName>
    </alternativeName>
    <alternativeName>
        <fullName evidence="11">Isopentenyl pyrophosphate isomerase</fullName>
    </alternativeName>
    <alternativeName>
        <fullName evidence="11">Type 2 isopentenyl diphosphate isomerase</fullName>
        <shortName evidence="11">IDI-2</shortName>
    </alternativeName>
</protein>
<evidence type="ECO:0000313" key="14">
    <source>
        <dbReference type="Proteomes" id="UP001597036"/>
    </source>
</evidence>
<accession>A0ABW2Y2U3</accession>
<dbReference type="InterPro" id="IPR011179">
    <property type="entry name" value="IPdP_isomerase"/>
</dbReference>
<keyword evidence="14" id="KW-1185">Reference proteome</keyword>
<keyword evidence="3 11" id="KW-0285">Flavoprotein</keyword>
<dbReference type="PANTHER" id="PTHR43665:SF1">
    <property type="entry name" value="ISOPENTENYL-DIPHOSPHATE DELTA-ISOMERASE"/>
    <property type="match status" value="1"/>
</dbReference>
<evidence type="ECO:0000256" key="7">
    <source>
        <dbReference type="ARBA" id="ARBA00022857"/>
    </source>
</evidence>
<feature type="binding site" evidence="11">
    <location>
        <position position="197"/>
    </location>
    <ligand>
        <name>FMN</name>
        <dbReference type="ChEBI" id="CHEBI:58210"/>
    </ligand>
</feature>
<dbReference type="SUPFAM" id="SSF51395">
    <property type="entry name" value="FMN-linked oxidoreductases"/>
    <property type="match status" value="1"/>
</dbReference>
<dbReference type="PANTHER" id="PTHR43665">
    <property type="entry name" value="ISOPENTENYL-DIPHOSPHATE DELTA-ISOMERASE"/>
    <property type="match status" value="1"/>
</dbReference>
<keyword evidence="9 11" id="KW-0413">Isomerase</keyword>
<evidence type="ECO:0000256" key="8">
    <source>
        <dbReference type="ARBA" id="ARBA00023229"/>
    </source>
</evidence>
<comment type="similarity">
    <text evidence="11">Belongs to the IPP isomerase type 2 family.</text>
</comment>
<dbReference type="GO" id="GO:0004452">
    <property type="term" value="F:isopentenyl-diphosphate delta-isomerase activity"/>
    <property type="evidence" value="ECO:0007669"/>
    <property type="project" value="UniProtKB-EC"/>
</dbReference>
<organism evidence="13 14">
    <name type="scientific">Alloscardovia venturai</name>
    <dbReference type="NCBI Taxonomy" id="1769421"/>
    <lineage>
        <taxon>Bacteria</taxon>
        <taxon>Bacillati</taxon>
        <taxon>Actinomycetota</taxon>
        <taxon>Actinomycetes</taxon>
        <taxon>Bifidobacteriales</taxon>
        <taxon>Bifidobacteriaceae</taxon>
        <taxon>Alloscardovia</taxon>
    </lineage>
</organism>
<dbReference type="HAMAP" id="MF_00354">
    <property type="entry name" value="Idi_2"/>
    <property type="match status" value="1"/>
</dbReference>
<comment type="subcellular location">
    <subcellularLocation>
        <location evidence="11">Cytoplasm</location>
    </subcellularLocation>
</comment>
<evidence type="ECO:0000256" key="11">
    <source>
        <dbReference type="HAMAP-Rule" id="MF_00354"/>
    </source>
</evidence>
<comment type="function">
    <text evidence="11">Involved in the biosynthesis of isoprenoids. Catalyzes the 1,3-allylic rearrangement of the homoallylic substrate isopentenyl (IPP) to its allylic isomer, dimethylallyl diphosphate (DMAPP).</text>
</comment>
<keyword evidence="8 11" id="KW-0414">Isoprene biosynthesis</keyword>
<comment type="cofactor">
    <cofactor evidence="11">
        <name>Mg(2+)</name>
        <dbReference type="ChEBI" id="CHEBI:18420"/>
    </cofactor>
</comment>
<comment type="subunit">
    <text evidence="10 11">Homooctamer. Dimer of tetramers.</text>
</comment>
<comment type="caution">
    <text evidence="11">Lacks conserved residue(s) required for the propagation of feature annotation.</text>
</comment>
<evidence type="ECO:0000256" key="2">
    <source>
        <dbReference type="ARBA" id="ARBA00022490"/>
    </source>
</evidence>
<comment type="catalytic activity">
    <reaction evidence="11">
        <text>isopentenyl diphosphate = dimethylallyl diphosphate</text>
        <dbReference type="Rhea" id="RHEA:23284"/>
        <dbReference type="ChEBI" id="CHEBI:57623"/>
        <dbReference type="ChEBI" id="CHEBI:128769"/>
        <dbReference type="EC" id="5.3.3.2"/>
    </reaction>
</comment>
<evidence type="ECO:0000256" key="6">
    <source>
        <dbReference type="ARBA" id="ARBA00022842"/>
    </source>
</evidence>
<dbReference type="RefSeq" id="WP_377938176.1">
    <property type="nucleotide sequence ID" value="NZ_JBHTHQ010000012.1"/>
</dbReference>
<dbReference type="CDD" id="cd02811">
    <property type="entry name" value="IDI-2_FMN"/>
    <property type="match status" value="1"/>
</dbReference>
<evidence type="ECO:0000313" key="13">
    <source>
        <dbReference type="EMBL" id="MFD0704572.1"/>
    </source>
</evidence>
<evidence type="ECO:0000256" key="1">
    <source>
        <dbReference type="ARBA" id="ARBA00001917"/>
    </source>
</evidence>
<evidence type="ECO:0000256" key="4">
    <source>
        <dbReference type="ARBA" id="ARBA00022643"/>
    </source>
</evidence>
<evidence type="ECO:0000256" key="3">
    <source>
        <dbReference type="ARBA" id="ARBA00022630"/>
    </source>
</evidence>
<dbReference type="PIRSF" id="PIRSF003314">
    <property type="entry name" value="IPP_isomerase"/>
    <property type="match status" value="1"/>
</dbReference>
<dbReference type="NCBIfam" id="TIGR02151">
    <property type="entry name" value="IPP_isom_2"/>
    <property type="match status" value="1"/>
</dbReference>
<gene>
    <name evidence="11 13" type="primary">fni</name>
    <name evidence="13" type="ORF">ACFQY8_02245</name>
</gene>
<keyword evidence="5 11" id="KW-0479">Metal-binding</keyword>
<feature type="binding site" evidence="11">
    <location>
        <begin position="298"/>
        <end position="299"/>
    </location>
    <ligand>
        <name>FMN</name>
        <dbReference type="ChEBI" id="CHEBI:58210"/>
    </ligand>
</feature>
<dbReference type="InterPro" id="IPR000262">
    <property type="entry name" value="FMN-dep_DH"/>
</dbReference>
<feature type="binding site" evidence="11">
    <location>
        <position position="165"/>
    </location>
    <ligand>
        <name>substrate</name>
    </ligand>
</feature>
<name>A0ABW2Y2U3_9BIFI</name>
<dbReference type="Proteomes" id="UP001597036">
    <property type="component" value="Unassembled WGS sequence"/>
</dbReference>
<comment type="caution">
    <text evidence="13">The sequence shown here is derived from an EMBL/GenBank/DDBJ whole genome shotgun (WGS) entry which is preliminary data.</text>
</comment>
<feature type="domain" description="FMN-dependent dehydrogenase" evidence="12">
    <location>
        <begin position="180"/>
        <end position="351"/>
    </location>
</feature>
<keyword evidence="2 11" id="KW-0963">Cytoplasm</keyword>
<proteinExistence type="inferred from homology"/>
<keyword evidence="4 11" id="KW-0288">FMN</keyword>
<feature type="binding site" evidence="11">
    <location>
        <begin position="8"/>
        <end position="9"/>
    </location>
    <ligand>
        <name>substrate</name>
    </ligand>
</feature>
<feature type="binding site" evidence="11">
    <location>
        <position position="166"/>
    </location>
    <ligand>
        <name>Mg(2+)</name>
        <dbReference type="ChEBI" id="CHEBI:18420"/>
    </ligand>
</feature>